<evidence type="ECO:0000313" key="2">
    <source>
        <dbReference type="Proteomes" id="UP001225356"/>
    </source>
</evidence>
<comment type="caution">
    <text evidence="1">The sequence shown here is derived from an EMBL/GenBank/DDBJ whole genome shotgun (WGS) entry which is preliminary data.</text>
</comment>
<sequence>MLATYTTKPFTDRTWANYEQGKRPIPDREFVLMGLVVGATPEDAEAVGRAEAGKLLRQEIERRRAPIVSGVPKETIERLERAVQEINALPFSEKQRNAMVEVLMRKVNLMLDLDRQQVDIMRDGTP</sequence>
<protein>
    <submittedName>
        <fullName evidence="1">Uncharacterized protein</fullName>
    </submittedName>
</protein>
<dbReference type="Proteomes" id="UP001225356">
    <property type="component" value="Unassembled WGS sequence"/>
</dbReference>
<accession>A0ABT9QAJ6</accession>
<name>A0ABT9QAJ6_9ACTN</name>
<evidence type="ECO:0000313" key="1">
    <source>
        <dbReference type="EMBL" id="MDP9843318.1"/>
    </source>
</evidence>
<dbReference type="RefSeq" id="WP_307557456.1">
    <property type="nucleotide sequence ID" value="NZ_JAUSQU010000001.1"/>
</dbReference>
<proteinExistence type="predicted"/>
<gene>
    <name evidence="1" type="ORF">J2853_002529</name>
</gene>
<reference evidence="1 2" key="1">
    <citation type="submission" date="2023-07" db="EMBL/GenBank/DDBJ databases">
        <title>Sequencing the genomes of 1000 actinobacteria strains.</title>
        <authorList>
            <person name="Klenk H.-P."/>
        </authorList>
    </citation>
    <scope>NUCLEOTIDE SEQUENCE [LARGE SCALE GENOMIC DNA]</scope>
    <source>
        <strain evidence="1 2">DSM 46740</strain>
    </source>
</reference>
<organism evidence="1 2">
    <name type="scientific">Streptosporangium lutulentum</name>
    <dbReference type="NCBI Taxonomy" id="1461250"/>
    <lineage>
        <taxon>Bacteria</taxon>
        <taxon>Bacillati</taxon>
        <taxon>Actinomycetota</taxon>
        <taxon>Actinomycetes</taxon>
        <taxon>Streptosporangiales</taxon>
        <taxon>Streptosporangiaceae</taxon>
        <taxon>Streptosporangium</taxon>
    </lineage>
</organism>
<keyword evidence="2" id="KW-1185">Reference proteome</keyword>
<dbReference type="EMBL" id="JAUSQU010000001">
    <property type="protein sequence ID" value="MDP9843318.1"/>
    <property type="molecule type" value="Genomic_DNA"/>
</dbReference>